<accession>A0A6A6P4L8</accession>
<sequence length="127" mass="14498">MLPALCRSLKKKVFGFCTLFMGQRIVLPLKTCCHISNTYLRNITKRYIVVLVLRMTIHPVDPRSSAAKVCQRETSLVLTQESFVSRSNVIVVSRLYQRATSCRKNGYACRYSKDQPEALGRKLKLDA</sequence>
<protein>
    <submittedName>
        <fullName evidence="1">Uncharacterized protein</fullName>
    </submittedName>
</protein>
<proteinExistence type="predicted"/>
<keyword evidence="2" id="KW-1185">Reference proteome</keyword>
<reference evidence="1" key="1">
    <citation type="journal article" date="2020" name="Stud. Mycol.">
        <title>101 Dothideomycetes genomes: a test case for predicting lifestyles and emergence of pathogens.</title>
        <authorList>
            <person name="Haridas S."/>
            <person name="Albert R."/>
            <person name="Binder M."/>
            <person name="Bloem J."/>
            <person name="Labutti K."/>
            <person name="Salamov A."/>
            <person name="Andreopoulos B."/>
            <person name="Baker S."/>
            <person name="Barry K."/>
            <person name="Bills G."/>
            <person name="Bluhm B."/>
            <person name="Cannon C."/>
            <person name="Castanera R."/>
            <person name="Culley D."/>
            <person name="Daum C."/>
            <person name="Ezra D."/>
            <person name="Gonzalez J."/>
            <person name="Henrissat B."/>
            <person name="Kuo A."/>
            <person name="Liang C."/>
            <person name="Lipzen A."/>
            <person name="Lutzoni F."/>
            <person name="Magnuson J."/>
            <person name="Mondo S."/>
            <person name="Nolan M."/>
            <person name="Ohm R."/>
            <person name="Pangilinan J."/>
            <person name="Park H.-J."/>
            <person name="Ramirez L."/>
            <person name="Alfaro M."/>
            <person name="Sun H."/>
            <person name="Tritt A."/>
            <person name="Yoshinaga Y."/>
            <person name="Zwiers L.-H."/>
            <person name="Turgeon B."/>
            <person name="Goodwin S."/>
            <person name="Spatafora J."/>
            <person name="Crous P."/>
            <person name="Grigoriev I."/>
        </authorList>
    </citation>
    <scope>NUCLEOTIDE SEQUENCE</scope>
    <source>
        <strain evidence="1">ATCC 16933</strain>
    </source>
</reference>
<gene>
    <name evidence="1" type="ORF">BDY21DRAFT_362975</name>
</gene>
<evidence type="ECO:0000313" key="1">
    <source>
        <dbReference type="EMBL" id="KAF2458774.1"/>
    </source>
</evidence>
<dbReference type="Proteomes" id="UP000799766">
    <property type="component" value="Unassembled WGS sequence"/>
</dbReference>
<name>A0A6A6P4L8_9PEZI</name>
<dbReference type="EMBL" id="MU001677">
    <property type="protein sequence ID" value="KAF2458774.1"/>
    <property type="molecule type" value="Genomic_DNA"/>
</dbReference>
<organism evidence="1 2">
    <name type="scientific">Lineolata rhizophorae</name>
    <dbReference type="NCBI Taxonomy" id="578093"/>
    <lineage>
        <taxon>Eukaryota</taxon>
        <taxon>Fungi</taxon>
        <taxon>Dikarya</taxon>
        <taxon>Ascomycota</taxon>
        <taxon>Pezizomycotina</taxon>
        <taxon>Dothideomycetes</taxon>
        <taxon>Dothideomycetes incertae sedis</taxon>
        <taxon>Lineolatales</taxon>
        <taxon>Lineolataceae</taxon>
        <taxon>Lineolata</taxon>
    </lineage>
</organism>
<evidence type="ECO:0000313" key="2">
    <source>
        <dbReference type="Proteomes" id="UP000799766"/>
    </source>
</evidence>
<dbReference type="AlphaFoldDB" id="A0A6A6P4L8"/>